<proteinExistence type="predicted"/>
<accession>A0A0A9DEG0</accession>
<dbReference type="AlphaFoldDB" id="A0A0A9DEG0"/>
<reference evidence="1" key="2">
    <citation type="journal article" date="2015" name="Data Brief">
        <title>Shoot transcriptome of the giant reed, Arundo donax.</title>
        <authorList>
            <person name="Barrero R.A."/>
            <person name="Guerrero F.D."/>
            <person name="Moolhuijzen P."/>
            <person name="Goolsby J.A."/>
            <person name="Tidwell J."/>
            <person name="Bellgard S.E."/>
            <person name="Bellgard M.I."/>
        </authorList>
    </citation>
    <scope>NUCLEOTIDE SEQUENCE</scope>
    <source>
        <tissue evidence="1">Shoot tissue taken approximately 20 cm above the soil surface</tissue>
    </source>
</reference>
<reference evidence="1" key="1">
    <citation type="submission" date="2014-09" db="EMBL/GenBank/DDBJ databases">
        <authorList>
            <person name="Magalhaes I.L.F."/>
            <person name="Oliveira U."/>
            <person name="Santos F.R."/>
            <person name="Vidigal T.H.D.A."/>
            <person name="Brescovit A.D."/>
            <person name="Santos A.J."/>
        </authorList>
    </citation>
    <scope>NUCLEOTIDE SEQUENCE</scope>
    <source>
        <tissue evidence="1">Shoot tissue taken approximately 20 cm above the soil surface</tissue>
    </source>
</reference>
<name>A0A0A9DEG0_ARUDO</name>
<organism evidence="1">
    <name type="scientific">Arundo donax</name>
    <name type="common">Giant reed</name>
    <name type="synonym">Donax arundinaceus</name>
    <dbReference type="NCBI Taxonomy" id="35708"/>
    <lineage>
        <taxon>Eukaryota</taxon>
        <taxon>Viridiplantae</taxon>
        <taxon>Streptophyta</taxon>
        <taxon>Embryophyta</taxon>
        <taxon>Tracheophyta</taxon>
        <taxon>Spermatophyta</taxon>
        <taxon>Magnoliopsida</taxon>
        <taxon>Liliopsida</taxon>
        <taxon>Poales</taxon>
        <taxon>Poaceae</taxon>
        <taxon>PACMAD clade</taxon>
        <taxon>Arundinoideae</taxon>
        <taxon>Arundineae</taxon>
        <taxon>Arundo</taxon>
    </lineage>
</organism>
<protein>
    <submittedName>
        <fullName evidence="1">Uncharacterized protein</fullName>
    </submittedName>
</protein>
<sequence>MRVAWACLVGLAPGGRMVPAESLRIPTRSRSSPARRFTSTILL</sequence>
<evidence type="ECO:0000313" key="1">
    <source>
        <dbReference type="EMBL" id="JAD82107.1"/>
    </source>
</evidence>
<dbReference type="EMBL" id="GBRH01215788">
    <property type="protein sequence ID" value="JAD82107.1"/>
    <property type="molecule type" value="Transcribed_RNA"/>
</dbReference>